<protein>
    <submittedName>
        <fullName evidence="2">Uncharacterized protein</fullName>
    </submittedName>
</protein>
<evidence type="ECO:0000313" key="3">
    <source>
        <dbReference type="Proteomes" id="UP000774617"/>
    </source>
</evidence>
<evidence type="ECO:0000313" key="2">
    <source>
        <dbReference type="EMBL" id="KAH7000832.1"/>
    </source>
</evidence>
<evidence type="ECO:0000256" key="1">
    <source>
        <dbReference type="SAM" id="MobiDB-lite"/>
    </source>
</evidence>
<sequence length="467" mass="51678">MYSYQRPSEGAYRPNRNYPFNLSAQQPHIVTPAQKLLSRCRDRFSSSSQPRSQDYSMPVGIVSANGGRTDGFQTSYLGPGPQEISLDAISRLKTQTQHNTAALEIQRKGLDDLTQAVDRLSNDIRRQDKQAITKGGTVPTAGSPPNSAAPLPLESPVTFLQERNQTRPTYQMQHTSHHAHAPPSHLPYYQISSVHDSTRTSPQASWFRTPKSQPSEQNQYNGSALVSASTNRWHFNSADQHMDSHPGNFGPLKTLQPASLYSRIGIEPVTISTPVRHIQGEVDERGNHVKPVSVQEQQQGLILTPAASLQSDSAKQPHCGAGRRSECSNFPEPISQESRCSEGSDRGRRGQSLPTDFREFEATKRKTHKNHLQVTIESNGNGDLRGDCTMRRGPGNNGSITKKSHTESMKDRGKQIRNANGKLLRKDGMPTCVHGGRRRMSCRTLLGGIVHNSVVEVENRRCNASLE</sequence>
<dbReference type="Proteomes" id="UP000774617">
    <property type="component" value="Unassembled WGS sequence"/>
</dbReference>
<feature type="compositionally biased region" description="Basic and acidic residues" evidence="1">
    <location>
        <begin position="339"/>
        <end position="348"/>
    </location>
</feature>
<dbReference type="EMBL" id="JAGTJR010000163">
    <property type="protein sequence ID" value="KAH7000832.1"/>
    <property type="molecule type" value="Genomic_DNA"/>
</dbReference>
<feature type="region of interest" description="Disordered" evidence="1">
    <location>
        <begin position="124"/>
        <end position="153"/>
    </location>
</feature>
<comment type="caution">
    <text evidence="2">The sequence shown here is derived from an EMBL/GenBank/DDBJ whole genome shotgun (WGS) entry which is preliminary data.</text>
</comment>
<feature type="compositionally biased region" description="Polar residues" evidence="1">
    <location>
        <begin position="190"/>
        <end position="221"/>
    </location>
</feature>
<accession>A0ABQ8FP72</accession>
<gene>
    <name evidence="2" type="ORF">B0J12DRAFT_706349</name>
</gene>
<organism evidence="2 3">
    <name type="scientific">Macrophomina phaseolina</name>
    <dbReference type="NCBI Taxonomy" id="35725"/>
    <lineage>
        <taxon>Eukaryota</taxon>
        <taxon>Fungi</taxon>
        <taxon>Dikarya</taxon>
        <taxon>Ascomycota</taxon>
        <taxon>Pezizomycotina</taxon>
        <taxon>Dothideomycetes</taxon>
        <taxon>Dothideomycetes incertae sedis</taxon>
        <taxon>Botryosphaeriales</taxon>
        <taxon>Botryosphaeriaceae</taxon>
        <taxon>Macrophomina</taxon>
    </lineage>
</organism>
<keyword evidence="3" id="KW-1185">Reference proteome</keyword>
<name>A0ABQ8FP72_9PEZI</name>
<feature type="region of interest" description="Disordered" evidence="1">
    <location>
        <begin position="168"/>
        <end position="221"/>
    </location>
</feature>
<reference evidence="2 3" key="1">
    <citation type="journal article" date="2021" name="Nat. Commun.">
        <title>Genetic determinants of endophytism in the Arabidopsis root mycobiome.</title>
        <authorList>
            <person name="Mesny F."/>
            <person name="Miyauchi S."/>
            <person name="Thiergart T."/>
            <person name="Pickel B."/>
            <person name="Atanasova L."/>
            <person name="Karlsson M."/>
            <person name="Huettel B."/>
            <person name="Barry K.W."/>
            <person name="Haridas S."/>
            <person name="Chen C."/>
            <person name="Bauer D."/>
            <person name="Andreopoulos W."/>
            <person name="Pangilinan J."/>
            <person name="LaButti K."/>
            <person name="Riley R."/>
            <person name="Lipzen A."/>
            <person name="Clum A."/>
            <person name="Drula E."/>
            <person name="Henrissat B."/>
            <person name="Kohler A."/>
            <person name="Grigoriev I.V."/>
            <person name="Martin F.M."/>
            <person name="Hacquard S."/>
        </authorList>
    </citation>
    <scope>NUCLEOTIDE SEQUENCE [LARGE SCALE GENOMIC DNA]</scope>
    <source>
        <strain evidence="2 3">MPI-SDFR-AT-0080</strain>
    </source>
</reference>
<feature type="region of interest" description="Disordered" evidence="1">
    <location>
        <begin position="312"/>
        <end position="412"/>
    </location>
</feature>
<proteinExistence type="predicted"/>
<feature type="compositionally biased region" description="Polar residues" evidence="1">
    <location>
        <begin position="372"/>
        <end position="381"/>
    </location>
</feature>